<name>A0A1E4T7X1_9ASCO</name>
<feature type="compositionally biased region" description="Low complexity" evidence="3">
    <location>
        <begin position="366"/>
        <end position="389"/>
    </location>
</feature>
<feature type="region of interest" description="Disordered" evidence="3">
    <location>
        <begin position="115"/>
        <end position="135"/>
    </location>
</feature>
<feature type="compositionally biased region" description="Low complexity" evidence="3">
    <location>
        <begin position="791"/>
        <end position="800"/>
    </location>
</feature>
<organism evidence="5 6">
    <name type="scientific">[Candida] arabinofermentans NRRL YB-2248</name>
    <dbReference type="NCBI Taxonomy" id="983967"/>
    <lineage>
        <taxon>Eukaryota</taxon>
        <taxon>Fungi</taxon>
        <taxon>Dikarya</taxon>
        <taxon>Ascomycota</taxon>
        <taxon>Saccharomycotina</taxon>
        <taxon>Pichiomycetes</taxon>
        <taxon>Pichiales</taxon>
        <taxon>Pichiaceae</taxon>
        <taxon>Ogataea</taxon>
        <taxon>Ogataea/Candida clade</taxon>
    </lineage>
</organism>
<evidence type="ECO:0000256" key="1">
    <source>
        <dbReference type="ARBA" id="ARBA00004123"/>
    </source>
</evidence>
<dbReference type="GO" id="GO:0005634">
    <property type="term" value="C:nucleus"/>
    <property type="evidence" value="ECO:0007669"/>
    <property type="project" value="UniProtKB-SubCell"/>
</dbReference>
<dbReference type="GO" id="GO:0045944">
    <property type="term" value="P:positive regulation of transcription by RNA polymerase II"/>
    <property type="evidence" value="ECO:0007669"/>
    <property type="project" value="TreeGrafter"/>
</dbReference>
<dbReference type="Gene3D" id="4.10.240.10">
    <property type="entry name" value="Zn(2)-C6 fungal-type DNA-binding domain"/>
    <property type="match status" value="1"/>
</dbReference>
<dbReference type="EMBL" id="KV453847">
    <property type="protein sequence ID" value="ODV87856.1"/>
    <property type="molecule type" value="Genomic_DNA"/>
</dbReference>
<feature type="region of interest" description="Disordered" evidence="3">
    <location>
        <begin position="366"/>
        <end position="390"/>
    </location>
</feature>
<dbReference type="InterPro" id="IPR021858">
    <property type="entry name" value="Fun_TF"/>
</dbReference>
<reference evidence="6" key="1">
    <citation type="submission" date="2016-04" db="EMBL/GenBank/DDBJ databases">
        <title>Comparative genomics of biotechnologically important yeasts.</title>
        <authorList>
            <consortium name="DOE Joint Genome Institute"/>
            <person name="Riley R."/>
            <person name="Haridas S."/>
            <person name="Wolfe K.H."/>
            <person name="Lopes M.R."/>
            <person name="Hittinger C.T."/>
            <person name="Goker M."/>
            <person name="Salamov A."/>
            <person name="Wisecaver J."/>
            <person name="Long T.M."/>
            <person name="Aerts A.L."/>
            <person name="Barry K."/>
            <person name="Choi C."/>
            <person name="Clum A."/>
            <person name="Coughlan A.Y."/>
            <person name="Deshpande S."/>
            <person name="Douglass A.P."/>
            <person name="Hanson S.J."/>
            <person name="Klenk H.-P."/>
            <person name="Labutti K."/>
            <person name="Lapidus A."/>
            <person name="Lindquist E."/>
            <person name="Lipzen A."/>
            <person name="Meier-Kolthoff J.P."/>
            <person name="Ohm R.A."/>
            <person name="Otillar R.P."/>
            <person name="Pangilinan J."/>
            <person name="Peng Y."/>
            <person name="Rokas A."/>
            <person name="Rosa C.A."/>
            <person name="Scheuner C."/>
            <person name="Sibirny A.A."/>
            <person name="Slot J.C."/>
            <person name="Stielow J.B."/>
            <person name="Sun H."/>
            <person name="Kurtzman C.P."/>
            <person name="Blackwell M."/>
            <person name="Grigoriev I.V."/>
            <person name="Jeffries T.W."/>
        </authorList>
    </citation>
    <scope>NUCLEOTIDE SEQUENCE [LARGE SCALE GENOMIC DNA]</scope>
    <source>
        <strain evidence="6">NRRL YB-2248</strain>
    </source>
</reference>
<proteinExistence type="predicted"/>
<dbReference type="PANTHER" id="PTHR37534:SF4">
    <property type="entry name" value="ZN(II)2CYS6 TRANSCRIPTION FACTOR (EUROFUNG)"/>
    <property type="match status" value="1"/>
</dbReference>
<dbReference type="Pfam" id="PF11951">
    <property type="entry name" value="Fungal_trans_2"/>
    <property type="match status" value="1"/>
</dbReference>
<dbReference type="STRING" id="983967.A0A1E4T7X1"/>
<dbReference type="CDD" id="cd00067">
    <property type="entry name" value="GAL4"/>
    <property type="match status" value="1"/>
</dbReference>
<evidence type="ECO:0000313" key="5">
    <source>
        <dbReference type="EMBL" id="ODV87856.1"/>
    </source>
</evidence>
<evidence type="ECO:0000313" key="6">
    <source>
        <dbReference type="Proteomes" id="UP000094801"/>
    </source>
</evidence>
<keyword evidence="2" id="KW-0539">Nucleus</keyword>
<comment type="subcellular location">
    <subcellularLocation>
        <location evidence="1">Nucleus</location>
    </subcellularLocation>
</comment>
<evidence type="ECO:0000256" key="3">
    <source>
        <dbReference type="SAM" id="MobiDB-lite"/>
    </source>
</evidence>
<dbReference type="Proteomes" id="UP000094801">
    <property type="component" value="Unassembled WGS sequence"/>
</dbReference>
<dbReference type="InterPro" id="IPR036864">
    <property type="entry name" value="Zn2-C6_fun-type_DNA-bd_sf"/>
</dbReference>
<keyword evidence="6" id="KW-1185">Reference proteome</keyword>
<dbReference type="SMART" id="SM00066">
    <property type="entry name" value="GAL4"/>
    <property type="match status" value="1"/>
</dbReference>
<dbReference type="PROSITE" id="PS50048">
    <property type="entry name" value="ZN2_CY6_FUNGAL_2"/>
    <property type="match status" value="1"/>
</dbReference>
<dbReference type="PANTHER" id="PTHR37534">
    <property type="entry name" value="TRANSCRIPTIONAL ACTIVATOR PROTEIN UGA3"/>
    <property type="match status" value="1"/>
</dbReference>
<feature type="domain" description="Zn(2)-C6 fungal-type" evidence="4">
    <location>
        <begin position="18"/>
        <end position="56"/>
    </location>
</feature>
<evidence type="ECO:0000259" key="4">
    <source>
        <dbReference type="PROSITE" id="PS50048"/>
    </source>
</evidence>
<accession>A0A1E4T7X1</accession>
<dbReference type="GO" id="GO:0000976">
    <property type="term" value="F:transcription cis-regulatory region binding"/>
    <property type="evidence" value="ECO:0007669"/>
    <property type="project" value="TreeGrafter"/>
</dbReference>
<protein>
    <recommendedName>
        <fullName evidence="4">Zn(2)-C6 fungal-type domain-containing protein</fullName>
    </recommendedName>
</protein>
<dbReference type="InterPro" id="IPR001138">
    <property type="entry name" value="Zn2Cys6_DnaBD"/>
</dbReference>
<dbReference type="GO" id="GO:0000981">
    <property type="term" value="F:DNA-binding transcription factor activity, RNA polymerase II-specific"/>
    <property type="evidence" value="ECO:0007669"/>
    <property type="project" value="InterPro"/>
</dbReference>
<feature type="region of interest" description="Disordered" evidence="3">
    <location>
        <begin position="791"/>
        <end position="817"/>
    </location>
</feature>
<evidence type="ECO:0000256" key="2">
    <source>
        <dbReference type="ARBA" id="ARBA00023242"/>
    </source>
</evidence>
<dbReference type="SUPFAM" id="SSF57701">
    <property type="entry name" value="Zn2/Cys6 DNA-binding domain"/>
    <property type="match status" value="1"/>
</dbReference>
<dbReference type="OrthoDB" id="415590at2759"/>
<dbReference type="GO" id="GO:0008270">
    <property type="term" value="F:zinc ion binding"/>
    <property type="evidence" value="ECO:0007669"/>
    <property type="project" value="InterPro"/>
</dbReference>
<gene>
    <name evidence="5" type="ORF">CANARDRAFT_5168</name>
</gene>
<feature type="compositionally biased region" description="Polar residues" evidence="3">
    <location>
        <begin position="805"/>
        <end position="817"/>
    </location>
</feature>
<dbReference type="AlphaFoldDB" id="A0A1E4T7X1"/>
<sequence length="896" mass="100898">MDTKERSKLNRTSRVKTGCLTCRNKRRKCDEIKAIDKESAKMKCQYCMLKNFECTWPATVFGPVFVNTSIEDGESIKRKKLSQPKPTHISGGLQEFMSSNTTDQLSNRKGVKNGVHNLSVPPGYSPVHQTPRSPKNKMDIMSPLPTVHPSMKTSNNLTPAPITTSNLQANNDLQSVKLTPQMSTQMSTPVMGNGNDNDHNNATSQIKKTTSVLSLKNYNFDLIQSSIIPPPSLPHLSNLHSFQGQQQQATSYSGIQNYAKNGSDQSPIISTASLQNGRTAPLSMQPPTQAHHNPHPVIHPFETPKFPGFGFDDIESPRFDSMKRDAIDYNQFVDLMEDTEPIYYEIPDTLRDFMYLNAAAATNQSGNGNSNIQGNNNNNNNNNRLSQQQHLGSPLPFISTMTPSDVPSPEIRKQTQYINIKNESPISVPSDVPPPDLFKQYFQSETFQNIEPPLIPEWERVALMKNYVTEISDWLDMFDQDRHYGTIIPQMALDCPPLMNSLLALSAKQFEATHDNYPRNRAMLLYQYALQQLVNSGSGSPDKNAFDVELPASGGSFSAGSNSGKTMEQKMSDCKNGVLPACVNLCVFAMMSSSPKTWRRHLEGCFMLFKSFGIHGFTNPLEKSIFWSFIRMDVCSAVIGEQGTLIDSKYWLPPDRSIYEAGKLFREQCTSTNWDMYANYMVFLVGRVLNLVSSADPTMNFEMEWKLLWEEIKSWEIYKPIGMRPIYENDDPTTFPFPKILYSNAPATSGNQMYHMATILMLQNKPRLLKLNTLPNDSVDYRRMTISMMTSPSVSSSPVSEPKHQQQSQHPNSSGYQIHSKSLTWHARRIVGIGFTNSDHGAYTNSLQPLWVAGKLTSSITEHNLILKHLNSMEKDCGWPTKSRCKDLIEYWNGIT</sequence>